<keyword evidence="6" id="KW-0325">Glycoprotein</keyword>
<reference evidence="7" key="3">
    <citation type="submission" date="2025-09" db="UniProtKB">
        <authorList>
            <consortium name="Ensembl"/>
        </authorList>
    </citation>
    <scope>IDENTIFICATION</scope>
</reference>
<reference evidence="7" key="2">
    <citation type="submission" date="2025-08" db="UniProtKB">
        <authorList>
            <consortium name="Ensembl"/>
        </authorList>
    </citation>
    <scope>IDENTIFICATION</scope>
</reference>
<dbReference type="PANTHER" id="PTHR23412:SF6">
    <property type="entry name" value="MESOTHELIN"/>
    <property type="match status" value="1"/>
</dbReference>
<dbReference type="GO" id="GO:0007160">
    <property type="term" value="P:cell-matrix adhesion"/>
    <property type="evidence" value="ECO:0007669"/>
    <property type="project" value="TreeGrafter"/>
</dbReference>
<evidence type="ECO:0000256" key="5">
    <source>
        <dbReference type="ARBA" id="ARBA00023136"/>
    </source>
</evidence>
<dbReference type="Proteomes" id="UP000472264">
    <property type="component" value="Chromosome 1"/>
</dbReference>
<dbReference type="Ensembl" id="ENSENLT00000001917.1">
    <property type="protein sequence ID" value="ENSENLP00000001749.1"/>
    <property type="gene ID" value="ENSENLG00000000980.1"/>
</dbReference>
<dbReference type="OMA" id="NMWNITQ"/>
<evidence type="ECO:0000256" key="3">
    <source>
        <dbReference type="ARBA" id="ARBA00022729"/>
    </source>
</evidence>
<evidence type="ECO:0000313" key="8">
    <source>
        <dbReference type="Proteomes" id="UP000472264"/>
    </source>
</evidence>
<dbReference type="PANTHER" id="PTHR23412">
    <property type="entry name" value="STEREOCILIN RELATED"/>
    <property type="match status" value="1"/>
</dbReference>
<protein>
    <recommendedName>
        <fullName evidence="9">Mesothelin a</fullName>
    </recommendedName>
</protein>
<evidence type="ECO:0000256" key="6">
    <source>
        <dbReference type="ARBA" id="ARBA00023180"/>
    </source>
</evidence>
<dbReference type="GO" id="GO:0009986">
    <property type="term" value="C:cell surface"/>
    <property type="evidence" value="ECO:0007669"/>
    <property type="project" value="TreeGrafter"/>
</dbReference>
<name>A0A665SY26_ECHNA</name>
<proteinExistence type="inferred from homology"/>
<dbReference type="GO" id="GO:0016020">
    <property type="term" value="C:membrane"/>
    <property type="evidence" value="ECO:0007669"/>
    <property type="project" value="UniProtKB-SubCell"/>
</dbReference>
<keyword evidence="4" id="KW-0130">Cell adhesion</keyword>
<comment type="similarity">
    <text evidence="2">Belongs to the mesothelin family.</text>
</comment>
<accession>A0A665SY26</accession>
<evidence type="ECO:0008006" key="9">
    <source>
        <dbReference type="Google" id="ProtNLM"/>
    </source>
</evidence>
<evidence type="ECO:0000256" key="1">
    <source>
        <dbReference type="ARBA" id="ARBA00004370"/>
    </source>
</evidence>
<keyword evidence="5" id="KW-0472">Membrane</keyword>
<dbReference type="InterPro" id="IPR010335">
    <property type="entry name" value="Mesothelin"/>
</dbReference>
<comment type="subcellular location">
    <subcellularLocation>
        <location evidence="1">Membrane</location>
    </subcellularLocation>
</comment>
<keyword evidence="3" id="KW-0732">Signal</keyword>
<sequence length="527" mass="59082">SNAVIQNVPDDFATEIPPALLAGESKQVRFLKTFQSANVVKWYITHCVCLCVCSLSSSVLQGFTCTGVRTIRKVQVKRLIRACRRRGQNRVTLVETQLTCMYNLIRGDSDVTSFDLYPPDMLLFYDYSLVPLASCRSYFEQLADADFFVFSSALLYKRTALFDNARSCLGITSTSLTQDNILVLGNMCCSLDGSYIENSDPSILEKLNNCRDLTRLQATAVQTLLLSGRTQFGYGNKPSTWNGETLEQLGNLPLYLTSTFYENFDRVITDVWCLKHLFCCCEQRTKKRFLRSFLSSCTVGNITQVTISDETFPFDYDDITQFNCCLSAETVVNNLDAITNKVDEEEYLRIVLNKLQEVGVFLDQVQLLGPASRLAATDDINRWNITQLDTLSALMDSSDGEWEPSLAKAIISKYLSKAGNELGSAELNAIGGVNLCSLDADVLKTISQKSLNESAVLDVSICTLDKKKELFTIARQAFSDTTRSNISPSSYMRTRPFVGRRKHTNFISLDCSVLFCFFKKVSSFLTF</sequence>
<organism evidence="7 8">
    <name type="scientific">Echeneis naucrates</name>
    <name type="common">Live sharksucker</name>
    <dbReference type="NCBI Taxonomy" id="173247"/>
    <lineage>
        <taxon>Eukaryota</taxon>
        <taxon>Metazoa</taxon>
        <taxon>Chordata</taxon>
        <taxon>Craniata</taxon>
        <taxon>Vertebrata</taxon>
        <taxon>Euteleostomi</taxon>
        <taxon>Actinopterygii</taxon>
        <taxon>Neopterygii</taxon>
        <taxon>Teleostei</taxon>
        <taxon>Neoteleostei</taxon>
        <taxon>Acanthomorphata</taxon>
        <taxon>Carangaria</taxon>
        <taxon>Carangiformes</taxon>
        <taxon>Echeneidae</taxon>
        <taxon>Echeneis</taxon>
    </lineage>
</organism>
<reference evidence="7" key="1">
    <citation type="submission" date="2021-04" db="EMBL/GenBank/DDBJ databases">
        <authorList>
            <consortium name="Wellcome Sanger Institute Data Sharing"/>
        </authorList>
    </citation>
    <scope>NUCLEOTIDE SEQUENCE [LARGE SCALE GENOMIC DNA]</scope>
</reference>
<evidence type="ECO:0000256" key="2">
    <source>
        <dbReference type="ARBA" id="ARBA00011016"/>
    </source>
</evidence>
<keyword evidence="8" id="KW-1185">Reference proteome</keyword>
<dbReference type="InParanoid" id="A0A665SY26"/>
<dbReference type="Pfam" id="PF06060">
    <property type="entry name" value="Mesothelin"/>
    <property type="match status" value="1"/>
</dbReference>
<dbReference type="AlphaFoldDB" id="A0A665SY26"/>
<evidence type="ECO:0000256" key="4">
    <source>
        <dbReference type="ARBA" id="ARBA00022889"/>
    </source>
</evidence>
<evidence type="ECO:0000313" key="7">
    <source>
        <dbReference type="Ensembl" id="ENSENLP00000001749.1"/>
    </source>
</evidence>
<dbReference type="InterPro" id="IPR026664">
    <property type="entry name" value="Stereocilin-rel"/>
</dbReference>